<comment type="subcellular location">
    <subcellularLocation>
        <location evidence="2">Cell membrane</location>
        <topology evidence="2">Multi-pass membrane protein</topology>
    </subcellularLocation>
    <subcellularLocation>
        <location evidence="1">Secreted</location>
    </subcellularLocation>
</comment>
<evidence type="ECO:0000256" key="8">
    <source>
        <dbReference type="ARBA" id="ARBA00022782"/>
    </source>
</evidence>
<comment type="similarity">
    <text evidence="3">Belongs to the secreted frizzled-related protein (sFRP) family.</text>
</comment>
<evidence type="ECO:0000256" key="11">
    <source>
        <dbReference type="ARBA" id="ARBA00023224"/>
    </source>
</evidence>
<evidence type="ECO:0000256" key="10">
    <source>
        <dbReference type="ARBA" id="ARBA00023157"/>
    </source>
</evidence>
<evidence type="ECO:0000256" key="1">
    <source>
        <dbReference type="ARBA" id="ARBA00004613"/>
    </source>
</evidence>
<evidence type="ECO:0000256" key="3">
    <source>
        <dbReference type="ARBA" id="ARBA00010054"/>
    </source>
</evidence>
<keyword evidence="10 13" id="KW-1015">Disulfide bond</keyword>
<dbReference type="InterPro" id="IPR036790">
    <property type="entry name" value="Frizzled_dom_sf"/>
</dbReference>
<dbReference type="Pfam" id="PF01759">
    <property type="entry name" value="NTR"/>
    <property type="match status" value="1"/>
</dbReference>
<keyword evidence="6" id="KW-0879">Wnt signaling pathway</keyword>
<evidence type="ECO:0000313" key="17">
    <source>
        <dbReference type="Proteomes" id="UP001066276"/>
    </source>
</evidence>
<dbReference type="PROSITE" id="PS50189">
    <property type="entry name" value="NTR"/>
    <property type="match status" value="1"/>
</dbReference>
<evidence type="ECO:0000259" key="14">
    <source>
        <dbReference type="PROSITE" id="PS50038"/>
    </source>
</evidence>
<comment type="caution">
    <text evidence="16">The sequence shown here is derived from an EMBL/GenBank/DDBJ whole genome shotgun (WGS) entry which is preliminary data.</text>
</comment>
<dbReference type="InterPro" id="IPR020067">
    <property type="entry name" value="Frizzled_dom"/>
</dbReference>
<gene>
    <name evidence="16" type="ORF">NDU88_008705</name>
</gene>
<dbReference type="SUPFAM" id="SSF63501">
    <property type="entry name" value="Frizzled cysteine-rich domain"/>
    <property type="match status" value="1"/>
</dbReference>
<dbReference type="GO" id="GO:0004930">
    <property type="term" value="F:G protein-coupled receptor activity"/>
    <property type="evidence" value="ECO:0007669"/>
    <property type="project" value="UniProtKB-KW"/>
</dbReference>
<feature type="domain" description="FZ" evidence="14">
    <location>
        <begin position="1"/>
        <end position="98"/>
    </location>
</feature>
<dbReference type="SMART" id="SM00063">
    <property type="entry name" value="FRI"/>
    <property type="match status" value="1"/>
</dbReference>
<keyword evidence="9" id="KW-0297">G-protein coupled receptor</keyword>
<dbReference type="GO" id="GO:0005886">
    <property type="term" value="C:plasma membrane"/>
    <property type="evidence" value="ECO:0007669"/>
    <property type="project" value="UniProtKB-SubCell"/>
</dbReference>
<keyword evidence="4" id="KW-0217">Developmental protein</keyword>
<evidence type="ECO:0000256" key="5">
    <source>
        <dbReference type="ARBA" id="ARBA00022525"/>
    </source>
</evidence>
<dbReference type="Pfam" id="PF01392">
    <property type="entry name" value="Fz"/>
    <property type="match status" value="1"/>
</dbReference>
<evidence type="ECO:0000256" key="9">
    <source>
        <dbReference type="ARBA" id="ARBA00023040"/>
    </source>
</evidence>
<dbReference type="GO" id="GO:0017147">
    <property type="term" value="F:Wnt-protein binding"/>
    <property type="evidence" value="ECO:0007669"/>
    <property type="project" value="TreeGrafter"/>
</dbReference>
<evidence type="ECO:0000256" key="13">
    <source>
        <dbReference type="PROSITE-ProRule" id="PRU00090"/>
    </source>
</evidence>
<accession>A0AAV7NWU4</accession>
<dbReference type="GO" id="GO:0060070">
    <property type="term" value="P:canonical Wnt signaling pathway"/>
    <property type="evidence" value="ECO:0007669"/>
    <property type="project" value="TreeGrafter"/>
</dbReference>
<keyword evidence="5" id="KW-0964">Secreted</keyword>
<evidence type="ECO:0000313" key="16">
    <source>
        <dbReference type="EMBL" id="KAJ1120540.1"/>
    </source>
</evidence>
<evidence type="ECO:0000256" key="7">
    <source>
        <dbReference type="ARBA" id="ARBA00022729"/>
    </source>
</evidence>
<dbReference type="FunFam" id="2.40.50.120:FF:000006">
    <property type="entry name" value="Secreted frizzled-related protein 2"/>
    <property type="match status" value="1"/>
</dbReference>
<dbReference type="Proteomes" id="UP001066276">
    <property type="component" value="Chromosome 8"/>
</dbReference>
<evidence type="ECO:0000256" key="2">
    <source>
        <dbReference type="ARBA" id="ARBA00004651"/>
    </source>
</evidence>
<feature type="disulfide bond" evidence="13">
    <location>
        <begin position="61"/>
        <end position="85"/>
    </location>
</feature>
<keyword evidence="9" id="KW-0675">Receptor</keyword>
<dbReference type="InterPro" id="IPR015526">
    <property type="entry name" value="Frizzled/SFRP"/>
</dbReference>
<dbReference type="InterPro" id="IPR008993">
    <property type="entry name" value="TIMP-like_OB-fold"/>
</dbReference>
<evidence type="ECO:0000256" key="6">
    <source>
        <dbReference type="ARBA" id="ARBA00022687"/>
    </source>
</evidence>
<organism evidence="16 17">
    <name type="scientific">Pleurodeles waltl</name>
    <name type="common">Iberian ribbed newt</name>
    <dbReference type="NCBI Taxonomy" id="8319"/>
    <lineage>
        <taxon>Eukaryota</taxon>
        <taxon>Metazoa</taxon>
        <taxon>Chordata</taxon>
        <taxon>Craniata</taxon>
        <taxon>Vertebrata</taxon>
        <taxon>Euteleostomi</taxon>
        <taxon>Amphibia</taxon>
        <taxon>Batrachia</taxon>
        <taxon>Caudata</taxon>
        <taxon>Salamandroidea</taxon>
        <taxon>Salamandridae</taxon>
        <taxon>Pleurodelinae</taxon>
        <taxon>Pleurodeles</taxon>
    </lineage>
</organism>
<dbReference type="PANTHER" id="PTHR11309">
    <property type="entry name" value="FRIZZLED"/>
    <property type="match status" value="1"/>
</dbReference>
<feature type="domain" description="NTR" evidence="15">
    <location>
        <begin position="114"/>
        <end position="237"/>
    </location>
</feature>
<keyword evidence="8" id="KW-0221">Differentiation</keyword>
<dbReference type="InterPro" id="IPR018933">
    <property type="entry name" value="Netrin_module_non-TIMP"/>
</dbReference>
<dbReference type="AlphaFoldDB" id="A0AAV7NWU4"/>
<keyword evidence="17" id="KW-1185">Reference proteome</keyword>
<dbReference type="CDD" id="cd03580">
    <property type="entry name" value="NTR_Sfrp1_like"/>
    <property type="match status" value="1"/>
</dbReference>
<dbReference type="GO" id="GO:0030154">
    <property type="term" value="P:cell differentiation"/>
    <property type="evidence" value="ECO:0007669"/>
    <property type="project" value="UniProtKB-KW"/>
</dbReference>
<dbReference type="PROSITE" id="PS50038">
    <property type="entry name" value="FZ"/>
    <property type="match status" value="1"/>
</dbReference>
<evidence type="ECO:0000256" key="12">
    <source>
        <dbReference type="ARBA" id="ARBA00070239"/>
    </source>
</evidence>
<dbReference type="Gene3D" id="2.40.50.120">
    <property type="match status" value="1"/>
</dbReference>
<protein>
    <recommendedName>
        <fullName evidence="12">Secreted frizzled-related protein 2</fullName>
    </recommendedName>
</protein>
<evidence type="ECO:0000256" key="4">
    <source>
        <dbReference type="ARBA" id="ARBA00022473"/>
    </source>
</evidence>
<dbReference type="FunFam" id="1.10.2000.10:FF:000001">
    <property type="entry name" value="secreted frizzled-related protein 2"/>
    <property type="match status" value="1"/>
</dbReference>
<evidence type="ECO:0000259" key="15">
    <source>
        <dbReference type="PROSITE" id="PS50189"/>
    </source>
</evidence>
<comment type="caution">
    <text evidence="13">Lacks conserved residue(s) required for the propagation of feature annotation.</text>
</comment>
<name>A0AAV7NWU4_PLEWA</name>
<reference evidence="16" key="1">
    <citation type="journal article" date="2022" name="bioRxiv">
        <title>Sequencing and chromosome-scale assembly of the giantPleurodeles waltlgenome.</title>
        <authorList>
            <person name="Brown T."/>
            <person name="Elewa A."/>
            <person name="Iarovenko S."/>
            <person name="Subramanian E."/>
            <person name="Araus A.J."/>
            <person name="Petzold A."/>
            <person name="Susuki M."/>
            <person name="Suzuki K.-i.T."/>
            <person name="Hayashi T."/>
            <person name="Toyoda A."/>
            <person name="Oliveira C."/>
            <person name="Osipova E."/>
            <person name="Leigh N.D."/>
            <person name="Simon A."/>
            <person name="Yun M.H."/>
        </authorList>
    </citation>
    <scope>NUCLEOTIDE SEQUENCE</scope>
    <source>
        <strain evidence="16">20211129_DDA</strain>
        <tissue evidence="16">Liver</tissue>
    </source>
</reference>
<keyword evidence="11" id="KW-0807">Transducer</keyword>
<sequence length="237" mass="26976">MRLPNLLGHDTLKEATQQAGSWVPLLSKQCHKDTKKFLCSLFAPVCISELDVPVFPCRMLCEEVRDGCMPVMAAFGFPWPDMFNCSQFPPGNELCIPTADSEDQMSVARNDNPCAACINRGENEKEFLENFCAKDFALKMTIRVVSSLDGDLMVIPEVRSRTLYRHEGWTEEELKKTVLWLTDGDTCSCEEMKEPGAIVLALGHKVDNRLVISWVRKWQKGEKDLKKFTRVVRKMHC</sequence>
<dbReference type="SUPFAM" id="SSF50242">
    <property type="entry name" value="TIMP-like"/>
    <property type="match status" value="1"/>
</dbReference>
<dbReference type="EMBL" id="JANPWB010000012">
    <property type="protein sequence ID" value="KAJ1120540.1"/>
    <property type="molecule type" value="Genomic_DNA"/>
</dbReference>
<dbReference type="InterPro" id="IPR001134">
    <property type="entry name" value="Netrin_domain"/>
</dbReference>
<dbReference type="PANTHER" id="PTHR11309:SF149">
    <property type="entry name" value="SECRETED FRIZZLED-RELATED PROTEIN 2-LIKE"/>
    <property type="match status" value="1"/>
</dbReference>
<keyword evidence="7" id="KW-0732">Signal</keyword>
<dbReference type="GO" id="GO:0035567">
    <property type="term" value="P:non-canonical Wnt signaling pathway"/>
    <property type="evidence" value="ECO:0007669"/>
    <property type="project" value="TreeGrafter"/>
</dbReference>
<dbReference type="GO" id="GO:0005615">
    <property type="term" value="C:extracellular space"/>
    <property type="evidence" value="ECO:0007669"/>
    <property type="project" value="TreeGrafter"/>
</dbReference>
<feature type="disulfide bond" evidence="13">
    <location>
        <begin position="30"/>
        <end position="68"/>
    </location>
</feature>
<dbReference type="Gene3D" id="1.10.2000.10">
    <property type="entry name" value="Frizzled cysteine-rich domain"/>
    <property type="match status" value="1"/>
</dbReference>
<proteinExistence type="inferred from homology"/>